<dbReference type="Proteomes" id="UP000030023">
    <property type="component" value="Unassembled WGS sequence"/>
</dbReference>
<evidence type="ECO:0000313" key="2">
    <source>
        <dbReference type="Proteomes" id="UP000030023"/>
    </source>
</evidence>
<name>A0ABR4XNR6_9LACO</name>
<keyword evidence="2" id="KW-1185">Reference proteome</keyword>
<sequence length="41" mass="4670">MLDQLFYFFLLEALDYGSDRTIFGLVLLVVRTGCNDVDPLS</sequence>
<protein>
    <submittedName>
        <fullName evidence="1">Uncharacterized protein</fullName>
    </submittedName>
</protein>
<reference evidence="1 2" key="1">
    <citation type="journal article" date="2014" name="Antonie Van Leeuwenhoek">
        <title>Oenococcus alcoholitolerans sp. nov., a lactic acid bacteria isolated from cachaca and ethanol fermentation processes.</title>
        <authorList>
            <person name="Badotti F."/>
            <person name="Moreira A.P."/>
            <person name="Tonon L.A."/>
            <person name="de Lucena B.T."/>
            <person name="Gomes Fde C."/>
            <person name="Kruger R."/>
            <person name="Thompson C.C."/>
            <person name="de Morais M.A.Jr."/>
            <person name="Rosa C.A."/>
            <person name="Thompson F.L."/>
        </authorList>
    </citation>
    <scope>NUCLEOTIDE SEQUENCE [LARGE SCALE GENOMIC DNA]</scope>
    <source>
        <strain evidence="1 2">UFRJ-M7.2.18</strain>
    </source>
</reference>
<dbReference type="EMBL" id="AXCV01000599">
    <property type="protein sequence ID" value="KGO22202.1"/>
    <property type="molecule type" value="Genomic_DNA"/>
</dbReference>
<gene>
    <name evidence="1" type="ORF">Q757_09670</name>
</gene>
<organism evidence="1 2">
    <name type="scientific">Oenococcus alcoholitolerans</name>
    <dbReference type="NCBI Taxonomy" id="931074"/>
    <lineage>
        <taxon>Bacteria</taxon>
        <taxon>Bacillati</taxon>
        <taxon>Bacillota</taxon>
        <taxon>Bacilli</taxon>
        <taxon>Lactobacillales</taxon>
        <taxon>Lactobacillaceae</taxon>
        <taxon>Oenococcus</taxon>
    </lineage>
</organism>
<comment type="caution">
    <text evidence="1">The sequence shown here is derived from an EMBL/GenBank/DDBJ whole genome shotgun (WGS) entry which is preliminary data.</text>
</comment>
<proteinExistence type="predicted"/>
<accession>A0ABR4XNR6</accession>
<evidence type="ECO:0000313" key="1">
    <source>
        <dbReference type="EMBL" id="KGO22202.1"/>
    </source>
</evidence>